<dbReference type="Proteomes" id="UP000193560">
    <property type="component" value="Unassembled WGS sequence"/>
</dbReference>
<dbReference type="OrthoDB" id="294295at2759"/>
<dbReference type="AlphaFoldDB" id="A0A1X2IZC3"/>
<dbReference type="Pfam" id="PF13561">
    <property type="entry name" value="adh_short_C2"/>
    <property type="match status" value="1"/>
</dbReference>
<dbReference type="PANTHER" id="PTHR42760:SF5">
    <property type="entry name" value="2-DEHYDRO-3-DEOXY-D-GLUCONATE 5-DEHYDROGENASE"/>
    <property type="match status" value="1"/>
</dbReference>
<sequence length="255" mass="27445">MSQTPSLFSLSGKVALITGASRGIGYGMVMGLAEAGADICLLQRDISNTSVQAEIRALGRMCHIVYFDASDHDSVKTTVSRVLEIYPTFDIVVSNAGICRHGTATEYLESDWDSVLQVNLKAVWELSRAAAKHFLDKKKPGKIISTASILSYQGGLYSTAYSTSKGGLAVMTKALSNEWACHGICVNAIAPGYVSTDMTENLRNGEREPSISCRIPCGRWGTPDDFKGPVVFLASRASDYVHGELLVVDGGWLGR</sequence>
<dbReference type="FunFam" id="3.40.50.720:FF:000084">
    <property type="entry name" value="Short-chain dehydrogenase reductase"/>
    <property type="match status" value="1"/>
</dbReference>
<evidence type="ECO:0000256" key="3">
    <source>
        <dbReference type="ARBA" id="ARBA00023002"/>
    </source>
</evidence>
<dbReference type="PANTHER" id="PTHR42760">
    <property type="entry name" value="SHORT-CHAIN DEHYDROGENASES/REDUCTASES FAMILY MEMBER"/>
    <property type="match status" value="1"/>
</dbReference>
<dbReference type="PRINTS" id="PR00081">
    <property type="entry name" value="GDHRDH"/>
</dbReference>
<keyword evidence="3" id="KW-0560">Oxidoreductase</keyword>
<dbReference type="EMBL" id="MCGE01000002">
    <property type="protein sequence ID" value="ORZ24689.1"/>
    <property type="molecule type" value="Genomic_DNA"/>
</dbReference>
<dbReference type="PRINTS" id="PR00080">
    <property type="entry name" value="SDRFAMILY"/>
</dbReference>
<dbReference type="SUPFAM" id="SSF51735">
    <property type="entry name" value="NAD(P)-binding Rossmann-fold domains"/>
    <property type="match status" value="1"/>
</dbReference>
<dbReference type="Gene3D" id="3.40.50.720">
    <property type="entry name" value="NAD(P)-binding Rossmann-like Domain"/>
    <property type="match status" value="1"/>
</dbReference>
<comment type="caution">
    <text evidence="4">The sequence shown here is derived from an EMBL/GenBank/DDBJ whole genome shotgun (WGS) entry which is preliminary data.</text>
</comment>
<organism evidence="4 5">
    <name type="scientific">Absidia repens</name>
    <dbReference type="NCBI Taxonomy" id="90262"/>
    <lineage>
        <taxon>Eukaryota</taxon>
        <taxon>Fungi</taxon>
        <taxon>Fungi incertae sedis</taxon>
        <taxon>Mucoromycota</taxon>
        <taxon>Mucoromycotina</taxon>
        <taxon>Mucoromycetes</taxon>
        <taxon>Mucorales</taxon>
        <taxon>Cunninghamellaceae</taxon>
        <taxon>Absidia</taxon>
    </lineage>
</organism>
<evidence type="ECO:0000256" key="2">
    <source>
        <dbReference type="ARBA" id="ARBA00022857"/>
    </source>
</evidence>
<evidence type="ECO:0000313" key="5">
    <source>
        <dbReference type="Proteomes" id="UP000193560"/>
    </source>
</evidence>
<dbReference type="InterPro" id="IPR002347">
    <property type="entry name" value="SDR_fam"/>
</dbReference>
<accession>A0A1X2IZC3</accession>
<protein>
    <submittedName>
        <fullName evidence="4">2-deoxy-D-gluconate 3-dehydrogenase</fullName>
    </submittedName>
</protein>
<dbReference type="InterPro" id="IPR020904">
    <property type="entry name" value="Sc_DH/Rdtase_CS"/>
</dbReference>
<evidence type="ECO:0000256" key="1">
    <source>
        <dbReference type="ARBA" id="ARBA00006484"/>
    </source>
</evidence>
<dbReference type="GO" id="GO:0016616">
    <property type="term" value="F:oxidoreductase activity, acting on the CH-OH group of donors, NAD or NADP as acceptor"/>
    <property type="evidence" value="ECO:0007669"/>
    <property type="project" value="TreeGrafter"/>
</dbReference>
<comment type="similarity">
    <text evidence="1">Belongs to the short-chain dehydrogenases/reductases (SDR) family.</text>
</comment>
<reference evidence="4 5" key="1">
    <citation type="submission" date="2016-07" db="EMBL/GenBank/DDBJ databases">
        <title>Pervasive Adenine N6-methylation of Active Genes in Fungi.</title>
        <authorList>
            <consortium name="DOE Joint Genome Institute"/>
            <person name="Mondo S.J."/>
            <person name="Dannebaum R.O."/>
            <person name="Kuo R.C."/>
            <person name="Labutti K."/>
            <person name="Haridas S."/>
            <person name="Kuo A."/>
            <person name="Salamov A."/>
            <person name="Ahrendt S.R."/>
            <person name="Lipzen A."/>
            <person name="Sullivan W."/>
            <person name="Andreopoulos W.B."/>
            <person name="Clum A."/>
            <person name="Lindquist E."/>
            <person name="Daum C."/>
            <person name="Ramamoorthy G.K."/>
            <person name="Gryganskyi A."/>
            <person name="Culley D."/>
            <person name="Magnuson J.K."/>
            <person name="James T.Y."/>
            <person name="O'Malley M.A."/>
            <person name="Stajich J.E."/>
            <person name="Spatafora J.W."/>
            <person name="Visel A."/>
            <person name="Grigoriev I.V."/>
        </authorList>
    </citation>
    <scope>NUCLEOTIDE SEQUENCE [LARGE SCALE GENOMIC DNA]</scope>
    <source>
        <strain evidence="4 5">NRRL 1336</strain>
    </source>
</reference>
<keyword evidence="2" id="KW-0521">NADP</keyword>
<name>A0A1X2IZC3_9FUNG</name>
<dbReference type="PROSITE" id="PS00061">
    <property type="entry name" value="ADH_SHORT"/>
    <property type="match status" value="1"/>
</dbReference>
<dbReference type="STRING" id="90262.A0A1X2IZC3"/>
<proteinExistence type="inferred from homology"/>
<dbReference type="InterPro" id="IPR036291">
    <property type="entry name" value="NAD(P)-bd_dom_sf"/>
</dbReference>
<evidence type="ECO:0000313" key="4">
    <source>
        <dbReference type="EMBL" id="ORZ24689.1"/>
    </source>
</evidence>
<gene>
    <name evidence="4" type="ORF">BCR42DRAFT_403454</name>
</gene>
<keyword evidence="5" id="KW-1185">Reference proteome</keyword>